<dbReference type="InterPro" id="IPR027417">
    <property type="entry name" value="P-loop_NTPase"/>
</dbReference>
<keyword evidence="3" id="KW-1185">Reference proteome</keyword>
<dbReference type="InterPro" id="IPR055227">
    <property type="entry name" value="HRQ1_WHD"/>
</dbReference>
<dbReference type="CDD" id="cd18797">
    <property type="entry name" value="SF2_C_Hrq"/>
    <property type="match status" value="1"/>
</dbReference>
<dbReference type="AlphaFoldDB" id="W9RRJ6"/>
<reference evidence="3" key="1">
    <citation type="submission" date="2013-01" db="EMBL/GenBank/DDBJ databases">
        <title>Draft Genome Sequence of a Mulberry Tree, Morus notabilis C.K. Schneid.</title>
        <authorList>
            <person name="He N."/>
            <person name="Zhao S."/>
        </authorList>
    </citation>
    <scope>NUCLEOTIDE SEQUENCE</scope>
</reference>
<proteinExistence type="predicted"/>
<keyword evidence="2" id="KW-0067">ATP-binding</keyword>
<keyword evidence="2" id="KW-0547">Nucleotide-binding</keyword>
<sequence>MEVKLQLAPVMAIFAIEEKLGREILQETAPNLVDSICAYRAGYIAQDRRSIEGDFFGGKLCGVAATNALELGIDVGHIDVTLHLGFPGSIASLWQQAGRAGRRERPSLAVYVAFESPLDQYFMKNPRKLFGSPIECCHVDAQNQQVLEQHLVCAALEYPLSLHYDEKYFGPGLNSAILSLKNRGYLGSDPSRDSYAKMWNYIGHEKMPSRSVSIRAIETERYKVIDQQTEEILEEIEESKAFFQVMILIGYVVHL</sequence>
<dbReference type="Proteomes" id="UP000030645">
    <property type="component" value="Unassembled WGS sequence"/>
</dbReference>
<keyword evidence="2" id="KW-0378">Hydrolase</keyword>
<dbReference type="Pfam" id="PF22982">
    <property type="entry name" value="WHD_HRQ1"/>
    <property type="match status" value="1"/>
</dbReference>
<dbReference type="Gene3D" id="3.40.50.300">
    <property type="entry name" value="P-loop containing nucleotide triphosphate hydrolases"/>
    <property type="match status" value="1"/>
</dbReference>
<dbReference type="EMBL" id="KE345003">
    <property type="protein sequence ID" value="EXB89114.1"/>
    <property type="molecule type" value="Genomic_DNA"/>
</dbReference>
<dbReference type="InterPro" id="IPR001650">
    <property type="entry name" value="Helicase_C-like"/>
</dbReference>
<dbReference type="eggNOG" id="KOG4150">
    <property type="taxonomic scope" value="Eukaryota"/>
</dbReference>
<dbReference type="PROSITE" id="PS51194">
    <property type="entry name" value="HELICASE_CTER"/>
    <property type="match status" value="1"/>
</dbReference>
<dbReference type="Pfam" id="PF00271">
    <property type="entry name" value="Helicase_C"/>
    <property type="match status" value="1"/>
</dbReference>
<dbReference type="GO" id="GO:0006289">
    <property type="term" value="P:nucleotide-excision repair"/>
    <property type="evidence" value="ECO:0007669"/>
    <property type="project" value="TreeGrafter"/>
</dbReference>
<dbReference type="GO" id="GO:0043138">
    <property type="term" value="F:3'-5' DNA helicase activity"/>
    <property type="evidence" value="ECO:0007669"/>
    <property type="project" value="TreeGrafter"/>
</dbReference>
<accession>W9RRJ6</accession>
<evidence type="ECO:0000313" key="3">
    <source>
        <dbReference type="Proteomes" id="UP000030645"/>
    </source>
</evidence>
<dbReference type="PANTHER" id="PTHR47957">
    <property type="entry name" value="ATP-DEPENDENT HELICASE HRQ1"/>
    <property type="match status" value="1"/>
</dbReference>
<organism evidence="2 3">
    <name type="scientific">Morus notabilis</name>
    <dbReference type="NCBI Taxonomy" id="981085"/>
    <lineage>
        <taxon>Eukaryota</taxon>
        <taxon>Viridiplantae</taxon>
        <taxon>Streptophyta</taxon>
        <taxon>Embryophyta</taxon>
        <taxon>Tracheophyta</taxon>
        <taxon>Spermatophyta</taxon>
        <taxon>Magnoliopsida</taxon>
        <taxon>eudicotyledons</taxon>
        <taxon>Gunneridae</taxon>
        <taxon>Pentapetalae</taxon>
        <taxon>rosids</taxon>
        <taxon>fabids</taxon>
        <taxon>Rosales</taxon>
        <taxon>Moraceae</taxon>
        <taxon>Moreae</taxon>
        <taxon>Morus</taxon>
    </lineage>
</organism>
<gene>
    <name evidence="2" type="ORF">L484_016675</name>
</gene>
<dbReference type="SMART" id="SM00490">
    <property type="entry name" value="HELICc"/>
    <property type="match status" value="1"/>
</dbReference>
<dbReference type="SUPFAM" id="SSF52540">
    <property type="entry name" value="P-loop containing nucleoside triphosphate hydrolases"/>
    <property type="match status" value="1"/>
</dbReference>
<protein>
    <submittedName>
        <fullName evidence="2">Putative ATP-dependent helicase hrq1</fullName>
    </submittedName>
</protein>
<name>W9RRJ6_9ROSA</name>
<evidence type="ECO:0000259" key="1">
    <source>
        <dbReference type="PROSITE" id="PS51194"/>
    </source>
</evidence>
<dbReference type="GO" id="GO:0036297">
    <property type="term" value="P:interstrand cross-link repair"/>
    <property type="evidence" value="ECO:0007669"/>
    <property type="project" value="TreeGrafter"/>
</dbReference>
<dbReference type="PANTHER" id="PTHR47957:SF3">
    <property type="entry name" value="ATP-DEPENDENT HELICASE HRQ1"/>
    <property type="match status" value="1"/>
</dbReference>
<dbReference type="STRING" id="981085.W9RRJ6"/>
<keyword evidence="2" id="KW-0347">Helicase</keyword>
<feature type="domain" description="Helicase C-terminal" evidence="1">
    <location>
        <begin position="1"/>
        <end position="145"/>
    </location>
</feature>
<evidence type="ECO:0000313" key="2">
    <source>
        <dbReference type="EMBL" id="EXB89114.1"/>
    </source>
</evidence>
<dbReference type="GO" id="GO:0005634">
    <property type="term" value="C:nucleus"/>
    <property type="evidence" value="ECO:0007669"/>
    <property type="project" value="TreeGrafter"/>
</dbReference>